<reference evidence="6 7" key="1">
    <citation type="submission" date="2016-08" db="EMBL/GenBank/DDBJ databases">
        <authorList>
            <person name="Seilhamer J.J."/>
        </authorList>
    </citation>
    <scope>NUCLEOTIDE SEQUENCE [LARGE SCALE GENOMIC DNA]</scope>
    <source>
        <strain evidence="6">L21-II-0</strain>
    </source>
</reference>
<dbReference type="STRING" id="118126.L21_0006"/>
<dbReference type="Pfam" id="PF01420">
    <property type="entry name" value="Methylase_S"/>
    <property type="match status" value="2"/>
</dbReference>
<evidence type="ECO:0000256" key="1">
    <source>
        <dbReference type="ARBA" id="ARBA00010923"/>
    </source>
</evidence>
<protein>
    <submittedName>
        <fullName evidence="6">Type I restriction enzyme EcoKI specificity protein</fullName>
    </submittedName>
</protein>
<dbReference type="PANTHER" id="PTHR30408:SF12">
    <property type="entry name" value="TYPE I RESTRICTION ENZYME MJAVIII SPECIFICITY SUBUNIT"/>
    <property type="match status" value="1"/>
</dbReference>
<name>A0A1M4MH17_9EURY</name>
<dbReference type="Gene3D" id="3.90.220.20">
    <property type="entry name" value="DNA methylase specificity domains"/>
    <property type="match status" value="2"/>
</dbReference>
<sequence>MVREGYKETEIGEIPVEWVVESFSEACDLLINGGTPNTQVPKYWDGSIPWITGADVVNQKIENIRRYITEQAVEDSSTSVIPKECLLVVTRTGVGKLAITPFDVAISQDITGVIPKKDYDIEYLFWVLNASRYYFQNLTQGTSINGITRNDLIQFKFAVPPLPEQHRIAAVLSTIDEAIEKTEALIDKLRQVKAGLMQDLLTKGIDEEGRVRSEETHAFKDSELGRVPVEWEVTQLKDVISEKLQNGYSGPETDGDNGLRALTLTAVTENKIDISNTKYIEADYKRVKDLFINKNDIFVERSNTLEFVGLAALYEGDIPFAIYPDLLIRIRASSELILPKILLYILLHPKSRAYFQRFAKGTSGSMKKIDQKIIGNLPLPLSPLPEQHRLAAVLTTADDQIAREEAYRDKLLAMKKGLMADLLTGKVRVPKGKSFNL</sequence>
<dbReference type="CDD" id="cd17513">
    <property type="entry name" value="RMtype1_S_AveSPN6ORF1907P_TRD2-CR2_like"/>
    <property type="match status" value="1"/>
</dbReference>
<accession>A0A1M4MH17</accession>
<dbReference type="Gene3D" id="1.10.287.1120">
    <property type="entry name" value="Bipartite methylase S protein"/>
    <property type="match status" value="1"/>
</dbReference>
<dbReference type="InterPro" id="IPR044946">
    <property type="entry name" value="Restrct_endonuc_typeI_TRD_sf"/>
</dbReference>
<proteinExistence type="inferred from homology"/>
<comment type="similarity">
    <text evidence="1">Belongs to the type-I restriction system S methylase family.</text>
</comment>
<dbReference type="Proteomes" id="UP000184671">
    <property type="component" value="Unassembled WGS sequence"/>
</dbReference>
<dbReference type="CDD" id="cd17261">
    <property type="entry name" value="RMtype1_S_EcoKI-TRD2-CR2_like"/>
    <property type="match status" value="1"/>
</dbReference>
<organism evidence="6 7">
    <name type="scientific">Methanoculleus chikugoensis</name>
    <dbReference type="NCBI Taxonomy" id="118126"/>
    <lineage>
        <taxon>Archaea</taxon>
        <taxon>Methanobacteriati</taxon>
        <taxon>Methanobacteriota</taxon>
        <taxon>Stenosarchaea group</taxon>
        <taxon>Methanomicrobia</taxon>
        <taxon>Methanomicrobiales</taxon>
        <taxon>Methanomicrobiaceae</taxon>
        <taxon>Methanoculleus</taxon>
    </lineage>
</organism>
<evidence type="ECO:0000313" key="6">
    <source>
        <dbReference type="EMBL" id="SCL74142.1"/>
    </source>
</evidence>
<dbReference type="SUPFAM" id="SSF116734">
    <property type="entry name" value="DNA methylase specificity domain"/>
    <property type="match status" value="2"/>
</dbReference>
<feature type="coiled-coil region" evidence="4">
    <location>
        <begin position="172"/>
        <end position="199"/>
    </location>
</feature>
<dbReference type="RefSeq" id="WP_074368470.1">
    <property type="nucleotide sequence ID" value="NZ_FMID01000001.1"/>
</dbReference>
<dbReference type="GO" id="GO:0003677">
    <property type="term" value="F:DNA binding"/>
    <property type="evidence" value="ECO:0007669"/>
    <property type="project" value="UniProtKB-KW"/>
</dbReference>
<keyword evidence="3" id="KW-0238">DNA-binding</keyword>
<evidence type="ECO:0000313" key="7">
    <source>
        <dbReference type="Proteomes" id="UP000184671"/>
    </source>
</evidence>
<evidence type="ECO:0000256" key="2">
    <source>
        <dbReference type="ARBA" id="ARBA00022747"/>
    </source>
</evidence>
<dbReference type="OrthoDB" id="112119at2157"/>
<dbReference type="EMBL" id="FMID01000001">
    <property type="protein sequence ID" value="SCL74142.1"/>
    <property type="molecule type" value="Genomic_DNA"/>
</dbReference>
<feature type="domain" description="Type I restriction modification DNA specificity" evidence="5">
    <location>
        <begin position="15"/>
        <end position="189"/>
    </location>
</feature>
<evidence type="ECO:0000256" key="4">
    <source>
        <dbReference type="SAM" id="Coils"/>
    </source>
</evidence>
<dbReference type="InterPro" id="IPR052021">
    <property type="entry name" value="Type-I_RS_S_subunit"/>
</dbReference>
<dbReference type="GO" id="GO:0009307">
    <property type="term" value="P:DNA restriction-modification system"/>
    <property type="evidence" value="ECO:0007669"/>
    <property type="project" value="UniProtKB-KW"/>
</dbReference>
<feature type="domain" description="Type I restriction modification DNA specificity" evidence="5">
    <location>
        <begin position="228"/>
        <end position="409"/>
    </location>
</feature>
<evidence type="ECO:0000256" key="3">
    <source>
        <dbReference type="ARBA" id="ARBA00023125"/>
    </source>
</evidence>
<keyword evidence="2" id="KW-0680">Restriction system</keyword>
<dbReference type="PANTHER" id="PTHR30408">
    <property type="entry name" value="TYPE-1 RESTRICTION ENZYME ECOKI SPECIFICITY PROTEIN"/>
    <property type="match status" value="1"/>
</dbReference>
<gene>
    <name evidence="6" type="primary">hsdS_1</name>
    <name evidence="6" type="ORF">L21_0006</name>
</gene>
<dbReference type="InterPro" id="IPR000055">
    <property type="entry name" value="Restrct_endonuc_typeI_TRD"/>
</dbReference>
<dbReference type="AlphaFoldDB" id="A0A1M4MH17"/>
<keyword evidence="4" id="KW-0175">Coiled coil</keyword>
<evidence type="ECO:0000259" key="5">
    <source>
        <dbReference type="Pfam" id="PF01420"/>
    </source>
</evidence>